<organism evidence="1 2">
    <name type="scientific">Croceicoccus marinus</name>
    <dbReference type="NCBI Taxonomy" id="450378"/>
    <lineage>
        <taxon>Bacteria</taxon>
        <taxon>Pseudomonadati</taxon>
        <taxon>Pseudomonadota</taxon>
        <taxon>Alphaproteobacteria</taxon>
        <taxon>Sphingomonadales</taxon>
        <taxon>Erythrobacteraceae</taxon>
        <taxon>Croceicoccus</taxon>
    </lineage>
</organism>
<proteinExistence type="predicted"/>
<reference evidence="1 2" key="1">
    <citation type="submission" date="2017-01" db="EMBL/GenBank/DDBJ databases">
        <title>Complete genome sequence of esterase-producing bacterium Croceicoccus marinus E4A9.</title>
        <authorList>
            <person name="Wu Y.-H."/>
            <person name="Cheng H."/>
            <person name="Xu L."/>
            <person name="Huo Y.-Y."/>
            <person name="Wang C.-S."/>
            <person name="Xu X.-W."/>
        </authorList>
    </citation>
    <scope>NUCLEOTIDE SEQUENCE [LARGE SCALE GENOMIC DNA]</scope>
    <source>
        <strain evidence="1 2">E4A9</strain>
        <plasmid evidence="2">Plasmid pcme4a9ii</plasmid>
    </source>
</reference>
<dbReference type="Proteomes" id="UP000195807">
    <property type="component" value="Plasmid pCME4A9II"/>
</dbReference>
<geneLocation type="plasmid" evidence="2">
    <name>pcme4a9ii</name>
</geneLocation>
<keyword evidence="2" id="KW-1185">Reference proteome</keyword>
<dbReference type="EMBL" id="CP019604">
    <property type="protein sequence ID" value="ARU18278.1"/>
    <property type="molecule type" value="Genomic_DNA"/>
</dbReference>
<accession>A0A217EYS3</accession>
<dbReference type="KEGG" id="cman:A9D14_18150"/>
<evidence type="ECO:0000313" key="2">
    <source>
        <dbReference type="Proteomes" id="UP000195807"/>
    </source>
</evidence>
<evidence type="ECO:0000313" key="1">
    <source>
        <dbReference type="EMBL" id="ARU18278.1"/>
    </source>
</evidence>
<keyword evidence="1" id="KW-0614">Plasmid</keyword>
<gene>
    <name evidence="1" type="ORF">A9D14_18150</name>
</gene>
<dbReference type="AlphaFoldDB" id="A0A217EYS3"/>
<sequence>MALEHERQVYVICADRKLRYENGYSHIAYIGTTRKGIARVAGSAAYRLKMFCGRMGYNHSMYGS</sequence>
<name>A0A217EYS3_9SPHN</name>
<protein>
    <submittedName>
        <fullName evidence="1">Uncharacterized protein</fullName>
    </submittedName>
</protein>
<dbReference type="STRING" id="450378.GCA_001661675_03647"/>